<accession>A0AAD6X3L0</accession>
<evidence type="ECO:0000313" key="2">
    <source>
        <dbReference type="EMBL" id="KAJ7035407.1"/>
    </source>
</evidence>
<reference evidence="2" key="1">
    <citation type="submission" date="2023-03" db="EMBL/GenBank/DDBJ databases">
        <title>Massive genome expansion in bonnet fungi (Mycena s.s.) driven by repeated elements and novel gene families across ecological guilds.</title>
        <authorList>
            <consortium name="Lawrence Berkeley National Laboratory"/>
            <person name="Harder C.B."/>
            <person name="Miyauchi S."/>
            <person name="Viragh M."/>
            <person name="Kuo A."/>
            <person name="Thoen E."/>
            <person name="Andreopoulos B."/>
            <person name="Lu D."/>
            <person name="Skrede I."/>
            <person name="Drula E."/>
            <person name="Henrissat B."/>
            <person name="Morin E."/>
            <person name="Kohler A."/>
            <person name="Barry K."/>
            <person name="LaButti K."/>
            <person name="Morin E."/>
            <person name="Salamov A."/>
            <person name="Lipzen A."/>
            <person name="Mereny Z."/>
            <person name="Hegedus B."/>
            <person name="Baldrian P."/>
            <person name="Stursova M."/>
            <person name="Weitz H."/>
            <person name="Taylor A."/>
            <person name="Grigoriev I.V."/>
            <person name="Nagy L.G."/>
            <person name="Martin F."/>
            <person name="Kauserud H."/>
        </authorList>
    </citation>
    <scope>NUCLEOTIDE SEQUENCE</scope>
    <source>
        <strain evidence="2">CBHHK200</strain>
    </source>
</reference>
<feature type="compositionally biased region" description="Low complexity" evidence="1">
    <location>
        <begin position="608"/>
        <end position="621"/>
    </location>
</feature>
<feature type="compositionally biased region" description="Pro residues" evidence="1">
    <location>
        <begin position="372"/>
        <end position="382"/>
    </location>
</feature>
<feature type="compositionally biased region" description="Basic and acidic residues" evidence="1">
    <location>
        <begin position="749"/>
        <end position="760"/>
    </location>
</feature>
<feature type="compositionally biased region" description="Low complexity" evidence="1">
    <location>
        <begin position="396"/>
        <end position="405"/>
    </location>
</feature>
<protein>
    <submittedName>
        <fullName evidence="2">Uncharacterized protein</fullName>
    </submittedName>
</protein>
<feature type="compositionally biased region" description="Low complexity" evidence="1">
    <location>
        <begin position="419"/>
        <end position="433"/>
    </location>
</feature>
<proteinExistence type="predicted"/>
<comment type="caution">
    <text evidence="2">The sequence shown here is derived from an EMBL/GenBank/DDBJ whole genome shotgun (WGS) entry which is preliminary data.</text>
</comment>
<feature type="region of interest" description="Disordered" evidence="1">
    <location>
        <begin position="599"/>
        <end position="621"/>
    </location>
</feature>
<keyword evidence="3" id="KW-1185">Reference proteome</keyword>
<feature type="compositionally biased region" description="Low complexity" evidence="1">
    <location>
        <begin position="669"/>
        <end position="686"/>
    </location>
</feature>
<name>A0AAD6X3L0_9AGAR</name>
<feature type="region of interest" description="Disordered" evidence="1">
    <location>
        <begin position="369"/>
        <end position="459"/>
    </location>
</feature>
<sequence>MKPMNANSGVPFSSQGLIPSTIPPVVDPTNSMEPSPFHHQLGPRIPPLFVPDELFLAWIRCSCNERFRLQHPSPTSIHDLFPTLPIYRERLLPNFPLGRIPDVFLPEFSIADIAHEMLVALMLLSCWELDIYGENGAAVVVFWNKGAKGWEFKEAGHERRRWHEELSDAVDTVRSVVAQQDSQPSNPFSVVREIVSLINISVARWYLRTLDRFMVLAFPDHSEVKRREFVQVMLVDERALFDGRTVASSRLPLSTSEASAFTSVCGQTPEHRAQARDEDIFEFRGRTVTFPLSLSPFPCLMLIPLLPPAVADTGTFHPFDATPRDPGEVEGTSELSAFIVEGAGVGYVPPRTGSGAPLSSYSPEDRFLFHGVPPPTPTPVSPLDPHTLNLNANMCSPSPSLVGSPSPRPLAGNHRPRVSSDSGSGSDSSSADSHPPPSKQLSGFCASPTQSKDPCPQPEEHILAPIGHLLLNLGRNACLLLALAPEHQTSSGPILPPNLWDESPAVLAFISPSRKVDEWARWCESWSRCALFVGVPRKTMTAYRGIQFAYWEHVGKGYFVPLVPDPRLSDLAGLSARTTFCELLYNFLPPLRTAGTLSHYSSAREGPSTTERANTASAESSAAAPRLDPVLVLKLPAGVRRADYVRDDEDIDMSLFRDTPNSDNTDNDAAPGPSSRPAAASGSGAPGFIQLQEPVFMGFPADATTMLEFFEEHPEANEADFFVYMSALLGIMHKEYKRRQDVGSKPNGKKSEKGKGKGWE</sequence>
<evidence type="ECO:0000256" key="1">
    <source>
        <dbReference type="SAM" id="MobiDB-lite"/>
    </source>
</evidence>
<dbReference type="AlphaFoldDB" id="A0AAD6X3L0"/>
<feature type="region of interest" description="Disordered" evidence="1">
    <location>
        <begin position="736"/>
        <end position="760"/>
    </location>
</feature>
<organism evidence="2 3">
    <name type="scientific">Mycena alexandri</name>
    <dbReference type="NCBI Taxonomy" id="1745969"/>
    <lineage>
        <taxon>Eukaryota</taxon>
        <taxon>Fungi</taxon>
        <taxon>Dikarya</taxon>
        <taxon>Basidiomycota</taxon>
        <taxon>Agaricomycotina</taxon>
        <taxon>Agaricomycetes</taxon>
        <taxon>Agaricomycetidae</taxon>
        <taxon>Agaricales</taxon>
        <taxon>Marasmiineae</taxon>
        <taxon>Mycenaceae</taxon>
        <taxon>Mycena</taxon>
    </lineage>
</organism>
<gene>
    <name evidence="2" type="ORF">C8F04DRAFT_1258954</name>
</gene>
<evidence type="ECO:0000313" key="3">
    <source>
        <dbReference type="Proteomes" id="UP001218188"/>
    </source>
</evidence>
<dbReference type="EMBL" id="JARJCM010000050">
    <property type="protein sequence ID" value="KAJ7035407.1"/>
    <property type="molecule type" value="Genomic_DNA"/>
</dbReference>
<feature type="region of interest" description="Disordered" evidence="1">
    <location>
        <begin position="654"/>
        <end position="686"/>
    </location>
</feature>
<dbReference type="Proteomes" id="UP001218188">
    <property type="component" value="Unassembled WGS sequence"/>
</dbReference>